<evidence type="ECO:0000256" key="2">
    <source>
        <dbReference type="ARBA" id="ARBA00022980"/>
    </source>
</evidence>
<evidence type="ECO:0000256" key="3">
    <source>
        <dbReference type="ARBA" id="ARBA00023274"/>
    </source>
</evidence>
<evidence type="ECO:0000256" key="6">
    <source>
        <dbReference type="SAM" id="MobiDB-lite"/>
    </source>
</evidence>
<dbReference type="GO" id="GO:0070180">
    <property type="term" value="F:large ribosomal subunit rRNA binding"/>
    <property type="evidence" value="ECO:0007669"/>
    <property type="project" value="UniProtKB-UniRule"/>
</dbReference>
<protein>
    <recommendedName>
        <fullName evidence="4 5">Large ribosomal subunit protein uL10</fullName>
    </recommendedName>
</protein>
<evidence type="ECO:0000256" key="1">
    <source>
        <dbReference type="ARBA" id="ARBA00008889"/>
    </source>
</evidence>
<dbReference type="InterPro" id="IPR001790">
    <property type="entry name" value="Ribosomal_uL10"/>
</dbReference>
<gene>
    <name evidence="5" type="primary">rplJ</name>
    <name evidence="7" type="ORF">E6H00_15325</name>
</gene>
<keyword evidence="3 5" id="KW-0687">Ribonucleoprotein</keyword>
<keyword evidence="5" id="KW-0694">RNA-binding</keyword>
<evidence type="ECO:0000256" key="5">
    <source>
        <dbReference type="HAMAP-Rule" id="MF_00362"/>
    </source>
</evidence>
<dbReference type="InterPro" id="IPR047865">
    <property type="entry name" value="Ribosomal_uL10_bac_type"/>
</dbReference>
<dbReference type="InterPro" id="IPR043141">
    <property type="entry name" value="Ribosomal_uL10-like_sf"/>
</dbReference>
<dbReference type="InterPro" id="IPR002363">
    <property type="entry name" value="Ribosomal_uL10_CS_bac"/>
</dbReference>
<feature type="region of interest" description="Disordered" evidence="6">
    <location>
        <begin position="182"/>
        <end position="244"/>
    </location>
</feature>
<dbReference type="Proteomes" id="UP000318509">
    <property type="component" value="Unassembled WGS sequence"/>
</dbReference>
<sequence length="244" mass="25433">MANLKGEKAAPNPEKVAAVEDLERRLKASSVVILTDYRGLTVEEIGTLRGRLRAVNVDYRVAKNTLLALAAKRCGLDHLSPLLIGPTAVAFGRDDPGVPARVLQEFIRQFRKLEIKGGVLGQEALRPDEVRALATLPSRAELLARTLGAIQSPLRALVTILNAPPRSLVQVLAALRARQEAQEASEGATPPAGEVPAQAAASVDAPVQAAHPAVVETVPAAAPAEGAPGGTGETDKNGQGNVGE</sequence>
<organism evidence="7 8">
    <name type="scientific">Candidatus Segetimicrobium genomatis</name>
    <dbReference type="NCBI Taxonomy" id="2569760"/>
    <lineage>
        <taxon>Bacteria</taxon>
        <taxon>Bacillati</taxon>
        <taxon>Candidatus Sysuimicrobiota</taxon>
        <taxon>Candidatus Sysuimicrobiia</taxon>
        <taxon>Candidatus Sysuimicrobiales</taxon>
        <taxon>Candidatus Segetimicrobiaceae</taxon>
        <taxon>Candidatus Segetimicrobium</taxon>
    </lineage>
</organism>
<dbReference type="CDD" id="cd05797">
    <property type="entry name" value="Ribosomal_L10"/>
    <property type="match status" value="1"/>
</dbReference>
<dbReference type="NCBIfam" id="NF000955">
    <property type="entry name" value="PRK00099.1-1"/>
    <property type="match status" value="1"/>
</dbReference>
<name>A0A537JWG2_9BACT</name>
<evidence type="ECO:0000313" key="8">
    <source>
        <dbReference type="Proteomes" id="UP000318509"/>
    </source>
</evidence>
<proteinExistence type="inferred from homology"/>
<dbReference type="GO" id="GO:0015934">
    <property type="term" value="C:large ribosomal subunit"/>
    <property type="evidence" value="ECO:0007669"/>
    <property type="project" value="InterPro"/>
</dbReference>
<dbReference type="AlphaFoldDB" id="A0A537JWG2"/>
<dbReference type="PROSITE" id="PS01109">
    <property type="entry name" value="RIBOSOMAL_L10"/>
    <property type="match status" value="1"/>
</dbReference>
<dbReference type="Gene3D" id="3.30.70.1730">
    <property type="match status" value="1"/>
</dbReference>
<dbReference type="GO" id="GO:0003735">
    <property type="term" value="F:structural constituent of ribosome"/>
    <property type="evidence" value="ECO:0007669"/>
    <property type="project" value="InterPro"/>
</dbReference>
<comment type="function">
    <text evidence="5">Forms part of the ribosomal stalk, playing a central role in the interaction of the ribosome with GTP-bound translation factors.</text>
</comment>
<dbReference type="InterPro" id="IPR022973">
    <property type="entry name" value="Ribosomal_uL10_bac"/>
</dbReference>
<evidence type="ECO:0000313" key="7">
    <source>
        <dbReference type="EMBL" id="TMI87526.1"/>
    </source>
</evidence>
<dbReference type="SUPFAM" id="SSF160369">
    <property type="entry name" value="Ribosomal protein L10-like"/>
    <property type="match status" value="1"/>
</dbReference>
<dbReference type="EMBL" id="VBAK01000155">
    <property type="protein sequence ID" value="TMI87526.1"/>
    <property type="molecule type" value="Genomic_DNA"/>
</dbReference>
<dbReference type="GO" id="GO:0006412">
    <property type="term" value="P:translation"/>
    <property type="evidence" value="ECO:0007669"/>
    <property type="project" value="UniProtKB-UniRule"/>
</dbReference>
<comment type="similarity">
    <text evidence="1 5">Belongs to the universal ribosomal protein uL10 family.</text>
</comment>
<accession>A0A537JWG2</accession>
<dbReference type="PANTHER" id="PTHR11560">
    <property type="entry name" value="39S RIBOSOMAL PROTEIN L10, MITOCHONDRIAL"/>
    <property type="match status" value="1"/>
</dbReference>
<keyword evidence="5" id="KW-0699">rRNA-binding</keyword>
<dbReference type="Gene3D" id="6.10.250.290">
    <property type="match status" value="1"/>
</dbReference>
<evidence type="ECO:0000256" key="4">
    <source>
        <dbReference type="ARBA" id="ARBA00035202"/>
    </source>
</evidence>
<dbReference type="Pfam" id="PF00466">
    <property type="entry name" value="Ribosomal_L10"/>
    <property type="match status" value="1"/>
</dbReference>
<comment type="subunit">
    <text evidence="5">Part of the ribosomal stalk of the 50S ribosomal subunit. The N-terminus interacts with L11 and the large rRNA to form the base of the stalk. The C-terminus forms an elongated spine to which L12 dimers bind in a sequential fashion forming a multimeric L10(L12)X complex.</text>
</comment>
<reference evidence="7 8" key="1">
    <citation type="journal article" date="2019" name="Nat. Microbiol.">
        <title>Mediterranean grassland soil C-N compound turnover is dependent on rainfall and depth, and is mediated by genomically divergent microorganisms.</title>
        <authorList>
            <person name="Diamond S."/>
            <person name="Andeer P.F."/>
            <person name="Li Z."/>
            <person name="Crits-Christoph A."/>
            <person name="Burstein D."/>
            <person name="Anantharaman K."/>
            <person name="Lane K.R."/>
            <person name="Thomas B.C."/>
            <person name="Pan C."/>
            <person name="Northen T.R."/>
            <person name="Banfield J.F."/>
        </authorList>
    </citation>
    <scope>NUCLEOTIDE SEQUENCE [LARGE SCALE GENOMIC DNA]</scope>
    <source>
        <strain evidence="7">NP_3</strain>
    </source>
</reference>
<dbReference type="HAMAP" id="MF_00362">
    <property type="entry name" value="Ribosomal_uL10"/>
    <property type="match status" value="1"/>
</dbReference>
<keyword evidence="2 5" id="KW-0689">Ribosomal protein</keyword>
<comment type="caution">
    <text evidence="7">The sequence shown here is derived from an EMBL/GenBank/DDBJ whole genome shotgun (WGS) entry which is preliminary data.</text>
</comment>
<feature type="compositionally biased region" description="Low complexity" evidence="6">
    <location>
        <begin position="195"/>
        <end position="226"/>
    </location>
</feature>